<reference evidence="2 3" key="1">
    <citation type="submission" date="2021-01" db="EMBL/GenBank/DDBJ databases">
        <title>Roseomonas sp. nov, a bacterium isolated from an oil production mixture in Yumen Oilfield.</title>
        <authorList>
            <person name="Wu D."/>
        </authorList>
    </citation>
    <scope>NUCLEOTIDE SEQUENCE [LARGE SCALE GENOMIC DNA]</scope>
    <source>
        <strain evidence="2 3">ROY-5-3</strain>
    </source>
</reference>
<dbReference type="PANTHER" id="PTHR34387">
    <property type="entry name" value="SLR1258 PROTEIN"/>
    <property type="match status" value="1"/>
</dbReference>
<sequence>MLHPIRALAISTLLLAPPALAQTALAQPAGLSETTLHIAETAEVTRAPNEVVAVLRAESRAGTAAAAQDAVNRAIAAAVARAQGSNGVQVSTGGYWTARVEEARAWQASQTLTLRGAAAPALLELVGALQGQGLALASLDWTLTREAARTAREEASRLALESLQRRAGAIATQLGLHLVGLREVRIDVPDRAPRPMMAMAARGSSLSSAAPPVAVAEDTVVTATVEAVAVLRAR</sequence>
<dbReference type="InterPro" id="IPR052022">
    <property type="entry name" value="26kDa_periplasmic_antigen"/>
</dbReference>
<keyword evidence="3" id="KW-1185">Reference proteome</keyword>
<evidence type="ECO:0000256" key="1">
    <source>
        <dbReference type="SAM" id="SignalP"/>
    </source>
</evidence>
<comment type="caution">
    <text evidence="2">The sequence shown here is derived from an EMBL/GenBank/DDBJ whole genome shotgun (WGS) entry which is preliminary data.</text>
</comment>
<feature type="signal peptide" evidence="1">
    <location>
        <begin position="1"/>
        <end position="21"/>
    </location>
</feature>
<gene>
    <name evidence="2" type="ORF">JJQ90_07825</name>
</gene>
<dbReference type="PANTHER" id="PTHR34387:SF1">
    <property type="entry name" value="PERIPLASMIC IMMUNOGENIC PROTEIN"/>
    <property type="match status" value="1"/>
</dbReference>
<dbReference type="Pfam" id="PF04402">
    <property type="entry name" value="SIMPL"/>
    <property type="match status" value="1"/>
</dbReference>
<dbReference type="EMBL" id="JAERQM010000002">
    <property type="protein sequence ID" value="MBU8543609.1"/>
    <property type="molecule type" value="Genomic_DNA"/>
</dbReference>
<accession>A0ABS6H4M6</accession>
<evidence type="ECO:0000313" key="3">
    <source>
        <dbReference type="Proteomes" id="UP000689967"/>
    </source>
</evidence>
<dbReference type="InterPro" id="IPR007497">
    <property type="entry name" value="SIMPL/DUF541"/>
</dbReference>
<name>A0ABS6H4M6_9PROT</name>
<protein>
    <submittedName>
        <fullName evidence="2">SIMPL domain-containing protein</fullName>
    </submittedName>
</protein>
<dbReference type="RefSeq" id="WP_216874125.1">
    <property type="nucleotide sequence ID" value="NZ_JAERQM010000002.1"/>
</dbReference>
<organism evidence="2 3">
    <name type="scientific">Falsiroseomonas oleicola</name>
    <dbReference type="NCBI Taxonomy" id="2801474"/>
    <lineage>
        <taxon>Bacteria</taxon>
        <taxon>Pseudomonadati</taxon>
        <taxon>Pseudomonadota</taxon>
        <taxon>Alphaproteobacteria</taxon>
        <taxon>Acetobacterales</taxon>
        <taxon>Roseomonadaceae</taxon>
        <taxon>Falsiroseomonas</taxon>
    </lineage>
</organism>
<evidence type="ECO:0000313" key="2">
    <source>
        <dbReference type="EMBL" id="MBU8543609.1"/>
    </source>
</evidence>
<proteinExistence type="predicted"/>
<feature type="chain" id="PRO_5045206464" evidence="1">
    <location>
        <begin position="22"/>
        <end position="234"/>
    </location>
</feature>
<dbReference type="Proteomes" id="UP000689967">
    <property type="component" value="Unassembled WGS sequence"/>
</dbReference>
<keyword evidence="1" id="KW-0732">Signal</keyword>